<sequence>RLAAAAAVASTTRIKKPTSSRHLTVGPSEEQRTGTAPSSVETHTSWDTCAVRQPLKRALRGAEDRHRA</sequence>
<gene>
    <name evidence="2" type="ORF">O3P69_016304</name>
</gene>
<comment type="caution">
    <text evidence="2">The sequence shown here is derived from an EMBL/GenBank/DDBJ whole genome shotgun (WGS) entry which is preliminary data.</text>
</comment>
<name>A0AAW0SB55_SCYPA</name>
<keyword evidence="3" id="KW-1185">Reference proteome</keyword>
<feature type="region of interest" description="Disordered" evidence="1">
    <location>
        <begin position="1"/>
        <end position="43"/>
    </location>
</feature>
<feature type="compositionally biased region" description="Polar residues" evidence="1">
    <location>
        <begin position="33"/>
        <end position="43"/>
    </location>
</feature>
<dbReference type="Proteomes" id="UP001487740">
    <property type="component" value="Unassembled WGS sequence"/>
</dbReference>
<protein>
    <submittedName>
        <fullName evidence="2">Uncharacterized protein</fullName>
    </submittedName>
</protein>
<feature type="non-terminal residue" evidence="2">
    <location>
        <position position="1"/>
    </location>
</feature>
<evidence type="ECO:0000313" key="3">
    <source>
        <dbReference type="Proteomes" id="UP001487740"/>
    </source>
</evidence>
<proteinExistence type="predicted"/>
<reference evidence="2 3" key="1">
    <citation type="submission" date="2023-03" db="EMBL/GenBank/DDBJ databases">
        <title>High-quality genome of Scylla paramamosain provides insights in environmental adaptation.</title>
        <authorList>
            <person name="Zhang L."/>
        </authorList>
    </citation>
    <scope>NUCLEOTIDE SEQUENCE [LARGE SCALE GENOMIC DNA]</scope>
    <source>
        <strain evidence="2">LZ_2023a</strain>
        <tissue evidence="2">Muscle</tissue>
    </source>
</reference>
<dbReference type="EMBL" id="JARAKH010001804">
    <property type="protein sequence ID" value="KAK8372545.1"/>
    <property type="molecule type" value="Genomic_DNA"/>
</dbReference>
<evidence type="ECO:0000313" key="2">
    <source>
        <dbReference type="EMBL" id="KAK8372545.1"/>
    </source>
</evidence>
<organism evidence="2 3">
    <name type="scientific">Scylla paramamosain</name>
    <name type="common">Mud crab</name>
    <dbReference type="NCBI Taxonomy" id="85552"/>
    <lineage>
        <taxon>Eukaryota</taxon>
        <taxon>Metazoa</taxon>
        <taxon>Ecdysozoa</taxon>
        <taxon>Arthropoda</taxon>
        <taxon>Crustacea</taxon>
        <taxon>Multicrustacea</taxon>
        <taxon>Malacostraca</taxon>
        <taxon>Eumalacostraca</taxon>
        <taxon>Eucarida</taxon>
        <taxon>Decapoda</taxon>
        <taxon>Pleocyemata</taxon>
        <taxon>Brachyura</taxon>
        <taxon>Eubrachyura</taxon>
        <taxon>Portunoidea</taxon>
        <taxon>Portunidae</taxon>
        <taxon>Portuninae</taxon>
        <taxon>Scylla</taxon>
    </lineage>
</organism>
<accession>A0AAW0SB55</accession>
<dbReference type="AlphaFoldDB" id="A0AAW0SB55"/>
<evidence type="ECO:0000256" key="1">
    <source>
        <dbReference type="SAM" id="MobiDB-lite"/>
    </source>
</evidence>